<dbReference type="AlphaFoldDB" id="A0A4R7D8H2"/>
<name>A0A4R7D8H2_9SPHI</name>
<protein>
    <submittedName>
        <fullName evidence="1">Uncharacterized protein</fullName>
    </submittedName>
</protein>
<comment type="caution">
    <text evidence="1">The sequence shown here is derived from an EMBL/GenBank/DDBJ whole genome shotgun (WGS) entry which is preliminary data.</text>
</comment>
<reference evidence="1 2" key="1">
    <citation type="submission" date="2019-03" db="EMBL/GenBank/DDBJ databases">
        <title>Genomic Encyclopedia of Type Strains, Phase III (KMG-III): the genomes of soil and plant-associated and newly described type strains.</title>
        <authorList>
            <person name="Whitman W."/>
        </authorList>
    </citation>
    <scope>NUCLEOTIDE SEQUENCE [LARGE SCALE GENOMIC DNA]</scope>
    <source>
        <strain evidence="1 2">CGMCC 1.12801</strain>
    </source>
</reference>
<proteinExistence type="predicted"/>
<evidence type="ECO:0000313" key="1">
    <source>
        <dbReference type="EMBL" id="TDS16215.1"/>
    </source>
</evidence>
<keyword evidence="2" id="KW-1185">Reference proteome</keyword>
<evidence type="ECO:0000313" key="2">
    <source>
        <dbReference type="Proteomes" id="UP000294752"/>
    </source>
</evidence>
<sequence>MVVPLLTAMSAVAPPGGCKVRVTCMSTIDKATANGAVSQMISGSTWATVTPAIAETTCPPIKLRGCAKGLSIAPYTKTEEAPKEPIRKIFSETGSRSDCKKAIKKIPTNAPRKDQKCSRGSTSVSL</sequence>
<organism evidence="1 2">
    <name type="scientific">Sphingobacterium paludis</name>
    <dbReference type="NCBI Taxonomy" id="1476465"/>
    <lineage>
        <taxon>Bacteria</taxon>
        <taxon>Pseudomonadati</taxon>
        <taxon>Bacteroidota</taxon>
        <taxon>Sphingobacteriia</taxon>
        <taxon>Sphingobacteriales</taxon>
        <taxon>Sphingobacteriaceae</taxon>
        <taxon>Sphingobacterium</taxon>
    </lineage>
</organism>
<gene>
    <name evidence="1" type="ORF">B0I21_102541</name>
</gene>
<accession>A0A4R7D8H2</accession>
<dbReference type="EMBL" id="SNZV01000002">
    <property type="protein sequence ID" value="TDS16215.1"/>
    <property type="molecule type" value="Genomic_DNA"/>
</dbReference>
<dbReference type="Proteomes" id="UP000294752">
    <property type="component" value="Unassembled WGS sequence"/>
</dbReference>